<dbReference type="Gene3D" id="3.40.50.410">
    <property type="entry name" value="von Willebrand factor, type A domain"/>
    <property type="match status" value="1"/>
</dbReference>
<feature type="transmembrane region" description="Helical" evidence="5">
    <location>
        <begin position="12"/>
        <end position="31"/>
    </location>
</feature>
<sequence length="321" mass="35930">MIWAYPDFRLSLLLAGLFILLYILYISRFWLINRRLKVEKQRLFTKLIIRTLYFILFLIAFAGPSIGNSFKEVKEEGKDIFIAVDLSQSMISTDVGPNRLRRIQFELKELLKSFPTDRIGLIIFSTEAFLQLPLTYDQSVANLYIDGLNIGLVPNMGTDLNAPLRMALERFQNDQSQEEKSKAVILISDGEHFGDDLEDISSELYENGIKVFTLGIGTTQGGQIPRGNGVVIDPQTGQPAISKLDPESLQLVAIETGGKYFEISDQVQEMGSLISSLESLEGGTSNTRVVEASSNKYFYFLLAALALALLDMILPIKTIKL</sequence>
<keyword evidence="3 5" id="KW-1133">Transmembrane helix</keyword>
<evidence type="ECO:0000313" key="7">
    <source>
        <dbReference type="EMBL" id="AMQ56799.1"/>
    </source>
</evidence>
<name>A0A142ENU4_9BACT</name>
<proteinExistence type="predicted"/>
<evidence type="ECO:0000259" key="6">
    <source>
        <dbReference type="PROSITE" id="PS50234"/>
    </source>
</evidence>
<dbReference type="EMBL" id="CP012836">
    <property type="protein sequence ID" value="AMQ56799.1"/>
    <property type="molecule type" value="Genomic_DNA"/>
</dbReference>
<accession>A0A142ENU4</accession>
<keyword evidence="2 5" id="KW-0812">Transmembrane</keyword>
<evidence type="ECO:0000313" key="8">
    <source>
        <dbReference type="Proteomes" id="UP000073816"/>
    </source>
</evidence>
<dbReference type="KEGG" id="alm:AO498_10200"/>
<reference evidence="8" key="1">
    <citation type="submission" date="2015-09" db="EMBL/GenBank/DDBJ databases">
        <title>Complete sequence of Algoriphagus sp. M8-2.</title>
        <authorList>
            <person name="Shintani M."/>
        </authorList>
    </citation>
    <scope>NUCLEOTIDE SEQUENCE [LARGE SCALE GENOMIC DNA]</scope>
    <source>
        <strain evidence="8">M8-2</strain>
    </source>
</reference>
<dbReference type="PANTHER" id="PTHR22550">
    <property type="entry name" value="SPORE GERMINATION PROTEIN"/>
    <property type="match status" value="1"/>
</dbReference>
<dbReference type="Pfam" id="PF13519">
    <property type="entry name" value="VWA_2"/>
    <property type="match status" value="1"/>
</dbReference>
<dbReference type="RefSeq" id="WP_067546929.1">
    <property type="nucleotide sequence ID" value="NZ_CP012836.1"/>
</dbReference>
<gene>
    <name evidence="7" type="ORF">AO498_10200</name>
</gene>
<dbReference type="OrthoDB" id="6206554at2"/>
<dbReference type="PANTHER" id="PTHR22550:SF5">
    <property type="entry name" value="LEUCINE ZIPPER PROTEIN 4"/>
    <property type="match status" value="1"/>
</dbReference>
<evidence type="ECO:0000256" key="4">
    <source>
        <dbReference type="ARBA" id="ARBA00023136"/>
    </source>
</evidence>
<dbReference type="InterPro" id="IPR036465">
    <property type="entry name" value="vWFA_dom_sf"/>
</dbReference>
<protein>
    <submittedName>
        <fullName evidence="7">Aerotolerance regulator BatB</fullName>
    </submittedName>
</protein>
<dbReference type="STRING" id="1727163.AO498_10200"/>
<reference evidence="7 8" key="2">
    <citation type="journal article" date="2016" name="Genome Announc.">
        <title>Complete Genome Sequence of Algoriphagus sp. Strain M8-2, Isolated from a Brackish Lake.</title>
        <authorList>
            <person name="Muraguchi Y."/>
            <person name="Kushimoto K."/>
            <person name="Ohtsubo Y."/>
            <person name="Suzuki T."/>
            <person name="Dohra H."/>
            <person name="Kimbara K."/>
            <person name="Shintani M."/>
        </authorList>
    </citation>
    <scope>NUCLEOTIDE SEQUENCE [LARGE SCALE GENOMIC DNA]</scope>
    <source>
        <strain evidence="7 8">M8-2</strain>
    </source>
</reference>
<evidence type="ECO:0000256" key="5">
    <source>
        <dbReference type="SAM" id="Phobius"/>
    </source>
</evidence>
<evidence type="ECO:0000256" key="3">
    <source>
        <dbReference type="ARBA" id="ARBA00022989"/>
    </source>
</evidence>
<evidence type="ECO:0000256" key="1">
    <source>
        <dbReference type="ARBA" id="ARBA00022475"/>
    </source>
</evidence>
<organism evidence="7 8">
    <name type="scientific">Algoriphagus sanaruensis</name>
    <dbReference type="NCBI Taxonomy" id="1727163"/>
    <lineage>
        <taxon>Bacteria</taxon>
        <taxon>Pseudomonadati</taxon>
        <taxon>Bacteroidota</taxon>
        <taxon>Cytophagia</taxon>
        <taxon>Cytophagales</taxon>
        <taxon>Cyclobacteriaceae</taxon>
        <taxon>Algoriphagus</taxon>
    </lineage>
</organism>
<feature type="transmembrane region" description="Helical" evidence="5">
    <location>
        <begin position="43"/>
        <end position="63"/>
    </location>
</feature>
<keyword evidence="8" id="KW-1185">Reference proteome</keyword>
<feature type="transmembrane region" description="Helical" evidence="5">
    <location>
        <begin position="297"/>
        <end position="316"/>
    </location>
</feature>
<dbReference type="AlphaFoldDB" id="A0A142ENU4"/>
<feature type="domain" description="VWFA" evidence="6">
    <location>
        <begin position="79"/>
        <end position="277"/>
    </location>
</feature>
<dbReference type="InterPro" id="IPR050768">
    <property type="entry name" value="UPF0353/GerABKA_families"/>
</dbReference>
<dbReference type="PATRIC" id="fig|1727163.4.peg.2132"/>
<keyword evidence="4 5" id="KW-0472">Membrane</keyword>
<dbReference type="SUPFAM" id="SSF53300">
    <property type="entry name" value="vWA-like"/>
    <property type="match status" value="1"/>
</dbReference>
<keyword evidence="1" id="KW-1003">Cell membrane</keyword>
<dbReference type="SMART" id="SM00327">
    <property type="entry name" value="VWA"/>
    <property type="match status" value="1"/>
</dbReference>
<evidence type="ECO:0000256" key="2">
    <source>
        <dbReference type="ARBA" id="ARBA00022692"/>
    </source>
</evidence>
<dbReference type="Proteomes" id="UP000073816">
    <property type="component" value="Chromosome"/>
</dbReference>
<dbReference type="InterPro" id="IPR002035">
    <property type="entry name" value="VWF_A"/>
</dbReference>
<dbReference type="PROSITE" id="PS50234">
    <property type="entry name" value="VWFA"/>
    <property type="match status" value="1"/>
</dbReference>